<gene>
    <name evidence="1" type="ORF">EVAR_96737_1</name>
</gene>
<keyword evidence="2" id="KW-1185">Reference proteome</keyword>
<comment type="caution">
    <text evidence="1">The sequence shown here is derived from an EMBL/GenBank/DDBJ whole genome shotgun (WGS) entry which is preliminary data.</text>
</comment>
<protein>
    <submittedName>
        <fullName evidence="1">Uncharacterized protein</fullName>
    </submittedName>
</protein>
<dbReference type="AlphaFoldDB" id="A0A4C1Y1G0"/>
<sequence>MVTVTHGHQQSQEGHQCAVGVSKRSTYALFLKNSLSMFTDNTADDYKCDRGRRVAAPRHEIEFCLALGLRDV</sequence>
<evidence type="ECO:0000313" key="1">
    <source>
        <dbReference type="EMBL" id="GBP69223.1"/>
    </source>
</evidence>
<dbReference type="Proteomes" id="UP000299102">
    <property type="component" value="Unassembled WGS sequence"/>
</dbReference>
<dbReference type="EMBL" id="BGZK01001034">
    <property type="protein sequence ID" value="GBP69223.1"/>
    <property type="molecule type" value="Genomic_DNA"/>
</dbReference>
<proteinExistence type="predicted"/>
<name>A0A4C1Y1G0_EUMVA</name>
<evidence type="ECO:0000313" key="2">
    <source>
        <dbReference type="Proteomes" id="UP000299102"/>
    </source>
</evidence>
<accession>A0A4C1Y1G0</accession>
<organism evidence="1 2">
    <name type="scientific">Eumeta variegata</name>
    <name type="common">Bagworm moth</name>
    <name type="synonym">Eumeta japonica</name>
    <dbReference type="NCBI Taxonomy" id="151549"/>
    <lineage>
        <taxon>Eukaryota</taxon>
        <taxon>Metazoa</taxon>
        <taxon>Ecdysozoa</taxon>
        <taxon>Arthropoda</taxon>
        <taxon>Hexapoda</taxon>
        <taxon>Insecta</taxon>
        <taxon>Pterygota</taxon>
        <taxon>Neoptera</taxon>
        <taxon>Endopterygota</taxon>
        <taxon>Lepidoptera</taxon>
        <taxon>Glossata</taxon>
        <taxon>Ditrysia</taxon>
        <taxon>Tineoidea</taxon>
        <taxon>Psychidae</taxon>
        <taxon>Oiketicinae</taxon>
        <taxon>Eumeta</taxon>
    </lineage>
</organism>
<reference evidence="1 2" key="1">
    <citation type="journal article" date="2019" name="Commun. Biol.">
        <title>The bagworm genome reveals a unique fibroin gene that provides high tensile strength.</title>
        <authorList>
            <person name="Kono N."/>
            <person name="Nakamura H."/>
            <person name="Ohtoshi R."/>
            <person name="Tomita M."/>
            <person name="Numata K."/>
            <person name="Arakawa K."/>
        </authorList>
    </citation>
    <scope>NUCLEOTIDE SEQUENCE [LARGE SCALE GENOMIC DNA]</scope>
</reference>